<dbReference type="GeneID" id="93520880"/>
<evidence type="ECO:0000313" key="2">
    <source>
        <dbReference type="Proteomes" id="UP000005012"/>
    </source>
</evidence>
<accession>A0A140NN81</accession>
<reference evidence="1 2" key="1">
    <citation type="journal article" date="2012" name="J. Bacteriol.">
        <title>Complete Genome Sequence of Providencia stuartii Clinical Isolate MRSN 2154.</title>
        <authorList>
            <person name="Clifford R.J."/>
            <person name="Hang J."/>
            <person name="Riley M.C."/>
            <person name="Onmus-Leone F."/>
            <person name="Kuschner R.A."/>
            <person name="Lesho E.P."/>
            <person name="Waterman P.E."/>
        </authorList>
    </citation>
    <scope>NUCLEOTIDE SEQUENCE [LARGE SCALE GENOMIC DNA]</scope>
    <source>
        <strain evidence="1 2">MRSN 2154</strain>
    </source>
</reference>
<dbReference type="AlphaFoldDB" id="A0A140NN81"/>
<protein>
    <submittedName>
        <fullName evidence="1">Prophage integrase</fullName>
    </submittedName>
</protein>
<dbReference type="OrthoDB" id="4326943at2"/>
<name>A0A140NN81_PROSM</name>
<dbReference type="RefSeq" id="WP_014657374.1">
    <property type="nucleotide sequence ID" value="NC_017731.1"/>
</dbReference>
<reference evidence="2" key="2">
    <citation type="submission" date="2012-04" db="EMBL/GenBank/DDBJ databases">
        <title>Complete genome sequence of Providencia stuartii clinical isolate MRSN 2154.</title>
        <authorList>
            <person name="Clifford R.J."/>
            <person name="Hang J."/>
            <person name="Riley M.C."/>
            <person name="Onmus-Leone F."/>
            <person name="Kuschner R.A."/>
            <person name="Lesho E.P."/>
            <person name="Waterman P.E."/>
        </authorList>
    </citation>
    <scope>NUCLEOTIDE SEQUENCE [LARGE SCALE GENOMIC DNA]</scope>
    <source>
        <strain evidence="2">MRSN 2154</strain>
    </source>
</reference>
<dbReference type="HOGENOM" id="CLU_3204011_0_0_6"/>
<gene>
    <name evidence="1" type="ordered locus">S70_12575</name>
</gene>
<organism evidence="1 2">
    <name type="scientific">Providencia stuartii (strain MRSN 2154)</name>
    <dbReference type="NCBI Taxonomy" id="1157951"/>
    <lineage>
        <taxon>Bacteria</taxon>
        <taxon>Pseudomonadati</taxon>
        <taxon>Pseudomonadota</taxon>
        <taxon>Gammaproteobacteria</taxon>
        <taxon>Enterobacterales</taxon>
        <taxon>Morganellaceae</taxon>
        <taxon>Providencia</taxon>
    </lineage>
</organism>
<sequence>MVLTDTKVRAAKPDGKGYTLTLLVFIRSSELCFARWDEIDFDNAK</sequence>
<dbReference type="EMBL" id="CP003488">
    <property type="protein sequence ID" value="AFH94361.1"/>
    <property type="molecule type" value="Genomic_DNA"/>
</dbReference>
<dbReference type="KEGG" id="psi:S70_12575"/>
<proteinExistence type="predicted"/>
<evidence type="ECO:0000313" key="1">
    <source>
        <dbReference type="EMBL" id="AFH94361.1"/>
    </source>
</evidence>
<dbReference type="Proteomes" id="UP000005012">
    <property type="component" value="Chromosome"/>
</dbReference>
<dbReference type="PATRIC" id="fig|1157951.4.peg.2532"/>